<keyword evidence="4" id="KW-1185">Reference proteome</keyword>
<dbReference type="RefSeq" id="WP_149566955.1">
    <property type="nucleotide sequence ID" value="NZ_CP035807.1"/>
</dbReference>
<dbReference type="Pfam" id="PF04536">
    <property type="entry name" value="TPM_phosphatase"/>
    <property type="match status" value="1"/>
</dbReference>
<reference evidence="3 4" key="1">
    <citation type="submission" date="2019-02" db="EMBL/GenBank/DDBJ databases">
        <authorList>
            <person name="Fomenkov A."/>
            <person name="Dubinina G."/>
            <person name="Grabovich M."/>
            <person name="Vincze T."/>
            <person name="Roberts R.J."/>
        </authorList>
    </citation>
    <scope>NUCLEOTIDE SEQUENCE [LARGE SCALE GENOMIC DNA]</scope>
    <source>
        <strain evidence="3 4">P</strain>
    </source>
</reference>
<feature type="transmembrane region" description="Helical" evidence="1">
    <location>
        <begin position="37"/>
        <end position="57"/>
    </location>
</feature>
<reference evidence="3 4" key="2">
    <citation type="submission" date="2019-09" db="EMBL/GenBank/DDBJ databases">
        <title>Complete Genome Sequence and Methylome Analysis of free living Spirochaetas.</title>
        <authorList>
            <person name="Leshcheva N."/>
            <person name="Mikheeva N."/>
        </authorList>
    </citation>
    <scope>NUCLEOTIDE SEQUENCE [LARGE SCALE GENOMIC DNA]</scope>
    <source>
        <strain evidence="3 4">P</strain>
    </source>
</reference>
<feature type="domain" description="TPM" evidence="2">
    <location>
        <begin position="121"/>
        <end position="196"/>
    </location>
</feature>
<keyword evidence="1" id="KW-1133">Transmembrane helix</keyword>
<dbReference type="EMBL" id="CP035807">
    <property type="protein sequence ID" value="QEN03697.1"/>
    <property type="molecule type" value="Genomic_DNA"/>
</dbReference>
<dbReference type="Proteomes" id="UP000323824">
    <property type="component" value="Chromosome"/>
</dbReference>
<keyword evidence="1" id="KW-0472">Membrane</keyword>
<gene>
    <name evidence="3" type="ORF">EW093_02935</name>
</gene>
<feature type="transmembrane region" description="Helical" evidence="1">
    <location>
        <begin position="77"/>
        <end position="97"/>
    </location>
</feature>
<protein>
    <submittedName>
        <fullName evidence="3">TPM domain-containing protein</fullName>
    </submittedName>
</protein>
<evidence type="ECO:0000313" key="3">
    <source>
        <dbReference type="EMBL" id="QEN03697.1"/>
    </source>
</evidence>
<dbReference type="InterPro" id="IPR007621">
    <property type="entry name" value="TPM_dom"/>
</dbReference>
<evidence type="ECO:0000256" key="1">
    <source>
        <dbReference type="SAM" id="Phobius"/>
    </source>
</evidence>
<name>A0A5C1Q8E6_9SPIO</name>
<dbReference type="OrthoDB" id="5825388at2"/>
<accession>A0A5C1Q8E6</accession>
<keyword evidence="1" id="KW-0812">Transmembrane</keyword>
<evidence type="ECO:0000313" key="4">
    <source>
        <dbReference type="Proteomes" id="UP000323824"/>
    </source>
</evidence>
<proteinExistence type="predicted"/>
<dbReference type="Gene3D" id="3.10.310.50">
    <property type="match status" value="1"/>
</dbReference>
<sequence>MKLSEDDLKSIKNSVTQAEKGTSGEISTAIIEESSDYAFYELAFSIVVGAIYFVMFLLFSSRVEAWFSRFFWDYKNIYFTIFTGFSIFFVIGITYIISNIPAVDRLIIPKSVITKSVYNRALRHFIESETCYTKDRTGVLIFISIMERRVILLADKGINEKIDQSRWSGIVDSLISGIKVKSYTSSITGAVKDIGDILSKEFPIKSDDINELSDDIQVLKE</sequence>
<dbReference type="KEGG" id="sper:EW093_02935"/>
<organism evidence="3 4">
    <name type="scientific">Thiospirochaeta perfilievii</name>
    <dbReference type="NCBI Taxonomy" id="252967"/>
    <lineage>
        <taxon>Bacteria</taxon>
        <taxon>Pseudomonadati</taxon>
        <taxon>Spirochaetota</taxon>
        <taxon>Spirochaetia</taxon>
        <taxon>Spirochaetales</taxon>
        <taxon>Spirochaetaceae</taxon>
        <taxon>Thiospirochaeta</taxon>
    </lineage>
</organism>
<evidence type="ECO:0000259" key="2">
    <source>
        <dbReference type="Pfam" id="PF04536"/>
    </source>
</evidence>
<dbReference type="AlphaFoldDB" id="A0A5C1Q8E6"/>